<feature type="transmembrane region" description="Helical" evidence="7">
    <location>
        <begin position="188"/>
        <end position="211"/>
    </location>
</feature>
<organism evidence="9 10">
    <name type="scientific">Vigna angularis var. angularis</name>
    <dbReference type="NCBI Taxonomy" id="157739"/>
    <lineage>
        <taxon>Eukaryota</taxon>
        <taxon>Viridiplantae</taxon>
        <taxon>Streptophyta</taxon>
        <taxon>Embryophyta</taxon>
        <taxon>Tracheophyta</taxon>
        <taxon>Spermatophyta</taxon>
        <taxon>Magnoliopsida</taxon>
        <taxon>eudicotyledons</taxon>
        <taxon>Gunneridae</taxon>
        <taxon>Pentapetalae</taxon>
        <taxon>rosids</taxon>
        <taxon>fabids</taxon>
        <taxon>Fabales</taxon>
        <taxon>Fabaceae</taxon>
        <taxon>Papilionoideae</taxon>
        <taxon>50 kb inversion clade</taxon>
        <taxon>NPAAA clade</taxon>
        <taxon>indigoferoid/millettioid clade</taxon>
        <taxon>Phaseoleae</taxon>
        <taxon>Vigna</taxon>
    </lineage>
</organism>
<feature type="transmembrane region" description="Helical" evidence="7">
    <location>
        <begin position="55"/>
        <end position="73"/>
    </location>
</feature>
<dbReference type="PANTHER" id="PTHR24186">
    <property type="entry name" value="PROTEIN PHOSPHATASE 1 REGULATORY SUBUNIT"/>
    <property type="match status" value="1"/>
</dbReference>
<evidence type="ECO:0000256" key="4">
    <source>
        <dbReference type="ARBA" id="ARBA00022989"/>
    </source>
</evidence>
<name>A0A0S3T0I2_PHAAN</name>
<evidence type="ECO:0000256" key="5">
    <source>
        <dbReference type="ARBA" id="ARBA00023043"/>
    </source>
</evidence>
<evidence type="ECO:0000313" key="10">
    <source>
        <dbReference type="Proteomes" id="UP000291084"/>
    </source>
</evidence>
<keyword evidence="4 7" id="KW-1133">Transmembrane helix</keyword>
<feature type="transmembrane region" description="Helical" evidence="7">
    <location>
        <begin position="147"/>
        <end position="168"/>
    </location>
</feature>
<dbReference type="PANTHER" id="PTHR24186:SF37">
    <property type="entry name" value="PGG DOMAIN-CONTAINING PROTEIN"/>
    <property type="match status" value="1"/>
</dbReference>
<proteinExistence type="predicted"/>
<keyword evidence="6 7" id="KW-0472">Membrane</keyword>
<feature type="domain" description="PGG" evidence="8">
    <location>
        <begin position="48"/>
        <end position="168"/>
    </location>
</feature>
<evidence type="ECO:0000256" key="2">
    <source>
        <dbReference type="ARBA" id="ARBA00022692"/>
    </source>
</evidence>
<dbReference type="InterPro" id="IPR026961">
    <property type="entry name" value="PGG_dom"/>
</dbReference>
<evidence type="ECO:0000259" key="8">
    <source>
        <dbReference type="Pfam" id="PF13962"/>
    </source>
</evidence>
<dbReference type="Proteomes" id="UP000291084">
    <property type="component" value="Chromosome 9"/>
</dbReference>
<evidence type="ECO:0000256" key="7">
    <source>
        <dbReference type="SAM" id="Phobius"/>
    </source>
</evidence>
<dbReference type="AlphaFoldDB" id="A0A0S3T0I2"/>
<feature type="transmembrane region" description="Helical" evidence="7">
    <location>
        <begin position="112"/>
        <end position="135"/>
    </location>
</feature>
<dbReference type="Pfam" id="PF13962">
    <property type="entry name" value="PGG"/>
    <property type="match status" value="1"/>
</dbReference>
<keyword evidence="2 7" id="KW-0812">Transmembrane</keyword>
<dbReference type="GO" id="GO:0005886">
    <property type="term" value="C:plasma membrane"/>
    <property type="evidence" value="ECO:0007669"/>
    <property type="project" value="TreeGrafter"/>
</dbReference>
<reference evidence="9 10" key="1">
    <citation type="journal article" date="2015" name="Sci. Rep.">
        <title>The power of single molecule real-time sequencing technology in the de novo assembly of a eukaryotic genome.</title>
        <authorList>
            <person name="Sakai H."/>
            <person name="Naito K."/>
            <person name="Ogiso-Tanaka E."/>
            <person name="Takahashi Y."/>
            <person name="Iseki K."/>
            <person name="Muto C."/>
            <person name="Satou K."/>
            <person name="Teruya K."/>
            <person name="Shiroma A."/>
            <person name="Shimoji M."/>
            <person name="Hirano T."/>
            <person name="Itoh T."/>
            <person name="Kaga A."/>
            <person name="Tomooka N."/>
        </authorList>
    </citation>
    <scope>NUCLEOTIDE SEQUENCE [LARGE SCALE GENOMIC DNA]</scope>
    <source>
        <strain evidence="10">cv. Shumari</strain>
    </source>
</reference>
<protein>
    <recommendedName>
        <fullName evidence="8">PGG domain-containing protein</fullName>
    </recommendedName>
</protein>
<evidence type="ECO:0000256" key="1">
    <source>
        <dbReference type="ARBA" id="ARBA00004141"/>
    </source>
</evidence>
<dbReference type="EMBL" id="AP015042">
    <property type="protein sequence ID" value="BAT98338.1"/>
    <property type="molecule type" value="Genomic_DNA"/>
</dbReference>
<evidence type="ECO:0000313" key="9">
    <source>
        <dbReference type="EMBL" id="BAT98338.1"/>
    </source>
</evidence>
<accession>A0A0S3T0I2</accession>
<keyword evidence="10" id="KW-1185">Reference proteome</keyword>
<keyword evidence="3" id="KW-0677">Repeat</keyword>
<evidence type="ECO:0000256" key="6">
    <source>
        <dbReference type="ARBA" id="ARBA00023136"/>
    </source>
</evidence>
<dbReference type="OrthoDB" id="1166648at2759"/>
<gene>
    <name evidence="9" type="primary">Vigan.09G198400</name>
    <name evidence="9" type="ORF">VIGAN_09198400</name>
</gene>
<sequence length="220" mass="25040">MKCRTDKVIMRGISVTMEDKRELKEEKKWWKTCIENMGNWLANKNKDEWLKDMRGNLSLAATIITTMTFQTAINPPGGVRPATETGHVKCTPTVEGDPCPGEAVLAVVFPDVYIRFLLSNTICFVSSLAVCLLLVSGFPLNHRFFTWLLSIGTCITMTSLTVTYMIGAEMVTPYPVWYTTDTMFNKVIYIWFSLLGLVTLVLCLRLFVWIFTKCIDKRKP</sequence>
<evidence type="ECO:0000256" key="3">
    <source>
        <dbReference type="ARBA" id="ARBA00022737"/>
    </source>
</evidence>
<comment type="subcellular location">
    <subcellularLocation>
        <location evidence="1">Membrane</location>
        <topology evidence="1">Multi-pass membrane protein</topology>
    </subcellularLocation>
</comment>
<keyword evidence="5" id="KW-0040">ANK repeat</keyword>